<dbReference type="InterPro" id="IPR036779">
    <property type="entry name" value="LysM_dom_sf"/>
</dbReference>
<accession>A0A645IEF2</accession>
<dbReference type="SUPFAM" id="SSF54106">
    <property type="entry name" value="LysM domain"/>
    <property type="match status" value="1"/>
</dbReference>
<dbReference type="GO" id="GO:0051301">
    <property type="term" value="P:cell division"/>
    <property type="evidence" value="ECO:0007669"/>
    <property type="project" value="UniProtKB-KW"/>
</dbReference>
<comment type="caution">
    <text evidence="3">The sequence shown here is derived from an EMBL/GenBank/DDBJ whole genome shotgun (WGS) entry which is preliminary data.</text>
</comment>
<keyword evidence="1" id="KW-0472">Membrane</keyword>
<keyword evidence="3" id="KW-0131">Cell cycle</keyword>
<keyword evidence="1" id="KW-1133">Transmembrane helix</keyword>
<evidence type="ECO:0000256" key="1">
    <source>
        <dbReference type="SAM" id="Phobius"/>
    </source>
</evidence>
<feature type="transmembrane region" description="Helical" evidence="1">
    <location>
        <begin position="17"/>
        <end position="35"/>
    </location>
</feature>
<dbReference type="AlphaFoldDB" id="A0A645IEF2"/>
<feature type="domain" description="LysM" evidence="2">
    <location>
        <begin position="48"/>
        <end position="98"/>
    </location>
</feature>
<dbReference type="InterPro" id="IPR018392">
    <property type="entry name" value="LysM"/>
</dbReference>
<keyword evidence="3" id="KW-0132">Cell division</keyword>
<protein>
    <submittedName>
        <fullName evidence="3">Cell division suppressor protein YneA</fullName>
    </submittedName>
</protein>
<sequence length="103" mass="12145">MESLKHKKYRIVSKKRFYLFLTTILVLAFIVFYSFKVDAGRASEVKTDAVYVSSGDTLWSLSKKYVSNRMDIREYIDEVIEYNNLQSINIKPGQLIYMPIYNK</sequence>
<gene>
    <name evidence="3" type="primary">yneA_10</name>
    <name evidence="3" type="ORF">SDC9_197320</name>
</gene>
<dbReference type="EMBL" id="VSSQ01113181">
    <property type="protein sequence ID" value="MPN49698.1"/>
    <property type="molecule type" value="Genomic_DNA"/>
</dbReference>
<evidence type="ECO:0000313" key="3">
    <source>
        <dbReference type="EMBL" id="MPN49698.1"/>
    </source>
</evidence>
<organism evidence="3">
    <name type="scientific">bioreactor metagenome</name>
    <dbReference type="NCBI Taxonomy" id="1076179"/>
    <lineage>
        <taxon>unclassified sequences</taxon>
        <taxon>metagenomes</taxon>
        <taxon>ecological metagenomes</taxon>
    </lineage>
</organism>
<reference evidence="3" key="1">
    <citation type="submission" date="2019-08" db="EMBL/GenBank/DDBJ databases">
        <authorList>
            <person name="Kucharzyk K."/>
            <person name="Murdoch R.W."/>
            <person name="Higgins S."/>
            <person name="Loffler F."/>
        </authorList>
    </citation>
    <scope>NUCLEOTIDE SEQUENCE</scope>
</reference>
<evidence type="ECO:0000259" key="2">
    <source>
        <dbReference type="PROSITE" id="PS51782"/>
    </source>
</evidence>
<dbReference type="CDD" id="cd00118">
    <property type="entry name" value="LysM"/>
    <property type="match status" value="1"/>
</dbReference>
<name>A0A645IEF2_9ZZZZ</name>
<dbReference type="PROSITE" id="PS51782">
    <property type="entry name" value="LYSM"/>
    <property type="match status" value="1"/>
</dbReference>
<dbReference type="Gene3D" id="3.10.350.10">
    <property type="entry name" value="LysM domain"/>
    <property type="match status" value="1"/>
</dbReference>
<keyword evidence="1" id="KW-0812">Transmembrane</keyword>
<dbReference type="Pfam" id="PF01476">
    <property type="entry name" value="LysM"/>
    <property type="match status" value="1"/>
</dbReference>
<proteinExistence type="predicted"/>